<dbReference type="SUPFAM" id="SSF52540">
    <property type="entry name" value="P-loop containing nucleoside triphosphate hydrolases"/>
    <property type="match status" value="2"/>
</dbReference>
<evidence type="ECO:0000313" key="7">
    <source>
        <dbReference type="Proteomes" id="UP000030108"/>
    </source>
</evidence>
<keyword evidence="1" id="KW-0067">ATP-binding</keyword>
<evidence type="ECO:0000256" key="1">
    <source>
        <dbReference type="RuleBase" id="RU363044"/>
    </source>
</evidence>
<dbReference type="Pfam" id="PF14214">
    <property type="entry name" value="Helitron_like_N"/>
    <property type="match status" value="1"/>
</dbReference>
<dbReference type="EC" id="5.6.2.3" evidence="1"/>
<dbReference type="EMBL" id="JATN01000285">
    <property type="protein sequence ID" value="EUC67452.1"/>
    <property type="molecule type" value="Genomic_DNA"/>
</dbReference>
<comment type="catalytic activity">
    <reaction evidence="1">
        <text>ATP + H2O = ADP + phosphate + H(+)</text>
        <dbReference type="Rhea" id="RHEA:13065"/>
        <dbReference type="ChEBI" id="CHEBI:15377"/>
        <dbReference type="ChEBI" id="CHEBI:15378"/>
        <dbReference type="ChEBI" id="CHEBI:30616"/>
        <dbReference type="ChEBI" id="CHEBI:43474"/>
        <dbReference type="ChEBI" id="CHEBI:456216"/>
        <dbReference type="EC" id="5.6.2.3"/>
    </reaction>
</comment>
<name>X8JUJ9_9AGAM</name>
<comment type="similarity">
    <text evidence="1">Belongs to the helicase family.</text>
</comment>
<evidence type="ECO:0000259" key="3">
    <source>
        <dbReference type="Pfam" id="PF05970"/>
    </source>
</evidence>
<dbReference type="Proteomes" id="UP000030108">
    <property type="component" value="Unassembled WGS sequence"/>
</dbReference>
<dbReference type="InterPro" id="IPR051055">
    <property type="entry name" value="PIF1_helicase"/>
</dbReference>
<proteinExistence type="inferred from homology"/>
<evidence type="ECO:0000259" key="5">
    <source>
        <dbReference type="Pfam" id="PF20209"/>
    </source>
</evidence>
<feature type="region of interest" description="Disordered" evidence="2">
    <location>
        <begin position="1207"/>
        <end position="1226"/>
    </location>
</feature>
<dbReference type="GO" id="GO:0016887">
    <property type="term" value="F:ATP hydrolysis activity"/>
    <property type="evidence" value="ECO:0007669"/>
    <property type="project" value="RHEA"/>
</dbReference>
<dbReference type="GO" id="GO:0006310">
    <property type="term" value="P:DNA recombination"/>
    <property type="evidence" value="ECO:0007669"/>
    <property type="project" value="UniProtKB-KW"/>
</dbReference>
<comment type="caution">
    <text evidence="6">The sequence shown here is derived from an EMBL/GenBank/DDBJ whole genome shotgun (WGS) entry which is preliminary data.</text>
</comment>
<feature type="domain" description="DNA helicase Pif1-like DEAD-box helicase" evidence="3">
    <location>
        <begin position="1361"/>
        <end position="1529"/>
    </location>
</feature>
<gene>
    <name evidence="6" type="ORF">RSOL_511090</name>
</gene>
<evidence type="ECO:0000313" key="6">
    <source>
        <dbReference type="EMBL" id="EUC67452.1"/>
    </source>
</evidence>
<keyword evidence="1" id="KW-0378">Hydrolase</keyword>
<protein>
    <recommendedName>
        <fullName evidence="1">ATP-dependent DNA helicase</fullName>
        <ecNumber evidence="1">5.6.2.3</ecNumber>
    </recommendedName>
</protein>
<reference evidence="7" key="1">
    <citation type="journal article" date="2014" name="Genome Announc.">
        <title>Draft genome sequence of the plant-pathogenic soil fungus Rhizoctonia solani anastomosis group 3 strain Rhs1AP.</title>
        <authorList>
            <person name="Cubeta M.A."/>
            <person name="Thomas E."/>
            <person name="Dean R.A."/>
            <person name="Jabaji S."/>
            <person name="Neate S.M."/>
            <person name="Tavantzis S."/>
            <person name="Toda T."/>
            <person name="Vilgalys R."/>
            <person name="Bharathan N."/>
            <person name="Fedorova-Abrams N."/>
            <person name="Pakala S.B."/>
            <person name="Pakala S.M."/>
            <person name="Zafar N."/>
            <person name="Joardar V."/>
            <person name="Losada L."/>
            <person name="Nierman W.C."/>
        </authorList>
    </citation>
    <scope>NUCLEOTIDE SEQUENCE [LARGE SCALE GENOMIC DNA]</scope>
    <source>
        <strain evidence="7">AG-3</strain>
    </source>
</reference>
<dbReference type="Pfam" id="PF20209">
    <property type="entry name" value="DUF6570"/>
    <property type="match status" value="1"/>
</dbReference>
<feature type="compositionally biased region" description="Polar residues" evidence="2">
    <location>
        <begin position="1078"/>
        <end position="1089"/>
    </location>
</feature>
<feature type="domain" description="Helitron helicase-like" evidence="4">
    <location>
        <begin position="529"/>
        <end position="750"/>
    </location>
</feature>
<dbReference type="Gene3D" id="3.40.50.300">
    <property type="entry name" value="P-loop containing nucleotide triphosphate hydrolases"/>
    <property type="match status" value="1"/>
</dbReference>
<dbReference type="GO" id="GO:0043139">
    <property type="term" value="F:5'-3' DNA helicase activity"/>
    <property type="evidence" value="ECO:0007669"/>
    <property type="project" value="UniProtKB-EC"/>
</dbReference>
<keyword evidence="1" id="KW-0233">DNA recombination</keyword>
<organism evidence="6 7">
    <name type="scientific">Rhizoctonia solani AG-3 Rhs1AP</name>
    <dbReference type="NCBI Taxonomy" id="1086054"/>
    <lineage>
        <taxon>Eukaryota</taxon>
        <taxon>Fungi</taxon>
        <taxon>Dikarya</taxon>
        <taxon>Basidiomycota</taxon>
        <taxon>Agaricomycotina</taxon>
        <taxon>Agaricomycetes</taxon>
        <taxon>Cantharellales</taxon>
        <taxon>Ceratobasidiaceae</taxon>
        <taxon>Rhizoctonia</taxon>
    </lineage>
</organism>
<dbReference type="InterPro" id="IPR046700">
    <property type="entry name" value="DUF6570"/>
</dbReference>
<keyword evidence="1 6" id="KW-0347">Helicase</keyword>
<keyword evidence="1" id="KW-0547">Nucleotide-binding</keyword>
<feature type="non-terminal residue" evidence="6">
    <location>
        <position position="1890"/>
    </location>
</feature>
<sequence length="1890" mass="212579">MEKDTQAIDSELKSLTRKEIVSAALPYVIPPSKAKTRETLLAYLKDCPLEVRGRVDATAKTHLATALARKRELKAEKNQRYQNKRQKQDTCPDHDYNLDQFLDLPSPEEQKDCRRAFLAATSNQALAQAVCASCSRLLFQNDLTQVNYLELKNRHVFEPATPHEKHILSHGMLLDNVDLDKSGDRRLVGWICQHCSSAHNLGKRPAYSLANDMWTGEAPPILATLTLPERLLISLRFPRAYVIKLFLKGGRGTDHPLAIQTQLKGNVTTYHTNVDAVKQMLQGELMPRRTSVLPSLVAVTFIGRSNIAKSRLKSLFRVRRKVVQEALLVLKTITKHPGYADLDISYNAINTLPEDDVPEEIYAAVRWDNDEDTVIRESAGYVPTDPENGAVIINISHDESDLNCLNTNGSLTSDPGVHLQDNTTEEADVIPLEYSGMAAADESQITPQELMRSALKKLTPELQEQMTDEGGYLIRHGEFARDFGPALSKRQEEDKEEPNPSVYIFPHLFPYGVGGLETRREVPVSFVEHIRCLLQRRDTRFRKDSVFPFWALSLEQKRQALHAAQLTMSRKDFDRVCTAVGELKPEDYRRAAQDEEQGIRNQDLKVALLKKAVRVTMQKVMGSDASRALNRSKIWSTSLYLNPVNLWITLNFIDRHDPICQVFAGKEINMDDFARVVNLSAQSRAINVAQDPFAATQFFFFLAKTVLKTLFGFAVDNRLSKNQMGELGEGSAYFGAVEAQGRGSLHLHLMMWLANSPDADEITYKLQSPDFREKIKGYMRQNIRAHVDGLTEDTLEVMESESAIAWGRPPNPDSPSYEEDMRELEVRLAHAQQYHKCTPNTCQRYDKRKRKLVCKRKAPFELSPEDIVTESGEIHPKRLIKWLNTWCPAVFYGGRCNNDIKFITNGAIARALIWYITFYVTKKQGASYNQSAVIENTYAYHVEKSPKSEDAREQNRQFIFRCGMSLNREMEYSGQQAMAYLMGYGDTIQSHTYVTIWWSTVVSALKRTFPELAPNAGKHKASNSEEDESDVSRVDFRNNGTIYLRSQIDDYQYRAIEFESLFFLDYLVNTYEERVKKQPTSEPNSSSPHGQPGPSVKSRGRPQNTRAQYQPGHPRAETHQRVLRSTGHRTLPNIVGPWFERRNDPNVYPLYCASVLAALKPWRNLADLKSGFDTWDEALDAFLLVANRHQKSIRANMQYYYECKDSADQGEDGETSDEPYSESEDEVDLQEHINGIALDKLIMSRAKRKEIEHAEKAAEIGARVGMFGSSNISSDVPWTVTRSSVTAGNLEQVTGWTQALHQAAVQHLRNLTSEPTAEAQTSTGCIETMIMDPEDSPIDTPTVTYEGDITSTPDIDVSGLSTEQLRAFEIVKNHFLEARTGSKPEQLLMQIQGAGGTGKSLVISKITDFFRSHGKASKLRKSAYTGIAASLIEGSTLHQLAALHLCNRMSKKTIARLQETWQPVEYLIIDEISMVSKKVLADISQMISIGKQKENENNSTVAFGGVNIIIAGDFHQFPPVIGGGGNGALYTPVTPTATSKMITGRSIYEQFRTVVILQKQFRVEDKEWSGTLTRARHGKCTPKDLEAIRGLILDPTRDKNLLAQPGWDEAVLVTPRHSVRHRWNELASYNHCRSTGQQLFISHAYDTHNDEPLDNKTKALVQAQLFTGKAADGTPVKGDAGGLPDTVFVAVGMKVMVTYNIETDLDVANGARGTVVQIITGDSNVTGSHAGHLQELSRPPICVLVKLWRTKIKKLGDLDEGVIPIVPMRTRFSLKLPNKKELTIWREQLPLTPAYAFTDYRSQGQTIPYIIMDLATPPTGGLTPFNGYVTISRSRTSKTARLLRDFDDKLFTTPPNEHLVLEDKRLEELDRLTANKHYNSTLIEGSTSFS</sequence>
<feature type="region of interest" description="Disordered" evidence="2">
    <location>
        <begin position="1075"/>
        <end position="1127"/>
    </location>
</feature>
<dbReference type="GO" id="GO:0000723">
    <property type="term" value="P:telomere maintenance"/>
    <property type="evidence" value="ECO:0007669"/>
    <property type="project" value="InterPro"/>
</dbReference>
<accession>X8JUJ9</accession>
<feature type="domain" description="DUF6570" evidence="5">
    <location>
        <begin position="202"/>
        <end position="349"/>
    </location>
</feature>
<dbReference type="InterPro" id="IPR010285">
    <property type="entry name" value="DNA_helicase_pif1-like_DEAD"/>
</dbReference>
<dbReference type="InterPro" id="IPR027417">
    <property type="entry name" value="P-loop_NTPase"/>
</dbReference>
<comment type="cofactor">
    <cofactor evidence="1">
        <name>Mg(2+)</name>
        <dbReference type="ChEBI" id="CHEBI:18420"/>
    </cofactor>
</comment>
<keyword evidence="1" id="KW-0234">DNA repair</keyword>
<evidence type="ECO:0000259" key="4">
    <source>
        <dbReference type="Pfam" id="PF14214"/>
    </source>
</evidence>
<dbReference type="PANTHER" id="PTHR47642:SF6">
    <property type="entry name" value="ATP-DEPENDENT DNA HELICASE"/>
    <property type="match status" value="1"/>
</dbReference>
<dbReference type="PANTHER" id="PTHR47642">
    <property type="entry name" value="ATP-DEPENDENT DNA HELICASE"/>
    <property type="match status" value="1"/>
</dbReference>
<dbReference type="InterPro" id="IPR025476">
    <property type="entry name" value="Helitron_helicase-like"/>
</dbReference>
<dbReference type="GO" id="GO:0006281">
    <property type="term" value="P:DNA repair"/>
    <property type="evidence" value="ECO:0007669"/>
    <property type="project" value="UniProtKB-KW"/>
</dbReference>
<keyword evidence="1" id="KW-0227">DNA damage</keyword>
<evidence type="ECO:0000256" key="2">
    <source>
        <dbReference type="SAM" id="MobiDB-lite"/>
    </source>
</evidence>
<dbReference type="Pfam" id="PF05970">
    <property type="entry name" value="PIF1"/>
    <property type="match status" value="1"/>
</dbReference>
<dbReference type="OrthoDB" id="432234at2759"/>
<feature type="compositionally biased region" description="Acidic residues" evidence="2">
    <location>
        <begin position="1208"/>
        <end position="1226"/>
    </location>
</feature>
<dbReference type="GO" id="GO:0005524">
    <property type="term" value="F:ATP binding"/>
    <property type="evidence" value="ECO:0007669"/>
    <property type="project" value="UniProtKB-KW"/>
</dbReference>